<dbReference type="InterPro" id="IPR035994">
    <property type="entry name" value="Nucleoside_phosphorylase_sf"/>
</dbReference>
<dbReference type="EMBL" id="KN837218">
    <property type="protein sequence ID" value="KIJ33033.1"/>
    <property type="molecule type" value="Genomic_DNA"/>
</dbReference>
<reference evidence="3 4" key="1">
    <citation type="submission" date="2014-06" db="EMBL/GenBank/DDBJ databases">
        <title>Evolutionary Origins and Diversification of the Mycorrhizal Mutualists.</title>
        <authorList>
            <consortium name="DOE Joint Genome Institute"/>
            <consortium name="Mycorrhizal Genomics Consortium"/>
            <person name="Kohler A."/>
            <person name="Kuo A."/>
            <person name="Nagy L.G."/>
            <person name="Floudas D."/>
            <person name="Copeland A."/>
            <person name="Barry K.W."/>
            <person name="Cichocki N."/>
            <person name="Veneault-Fourrey C."/>
            <person name="LaButti K."/>
            <person name="Lindquist E.A."/>
            <person name="Lipzen A."/>
            <person name="Lundell T."/>
            <person name="Morin E."/>
            <person name="Murat C."/>
            <person name="Riley R."/>
            <person name="Ohm R."/>
            <person name="Sun H."/>
            <person name="Tunlid A."/>
            <person name="Henrissat B."/>
            <person name="Grigoriev I.V."/>
            <person name="Hibbett D.S."/>
            <person name="Martin F."/>
        </authorList>
    </citation>
    <scope>NUCLEOTIDE SEQUENCE [LARGE SCALE GENOMIC DNA]</scope>
    <source>
        <strain evidence="3 4">SS14</strain>
    </source>
</reference>
<dbReference type="OrthoDB" id="416752at2759"/>
<dbReference type="GO" id="GO:0004850">
    <property type="term" value="F:uridine phosphorylase activity"/>
    <property type="evidence" value="ECO:0007669"/>
    <property type="project" value="TreeGrafter"/>
</dbReference>
<evidence type="ECO:0000259" key="2">
    <source>
        <dbReference type="Pfam" id="PF01048"/>
    </source>
</evidence>
<dbReference type="PANTHER" id="PTHR43691:SF14">
    <property type="entry name" value="URIDINE PHOSPHORYLASE"/>
    <property type="match status" value="1"/>
</dbReference>
<accession>A0A0C9TS30</accession>
<dbReference type="GO" id="GO:0005829">
    <property type="term" value="C:cytosol"/>
    <property type="evidence" value="ECO:0007669"/>
    <property type="project" value="TreeGrafter"/>
</dbReference>
<evidence type="ECO:0000313" key="3">
    <source>
        <dbReference type="EMBL" id="KIJ33033.1"/>
    </source>
</evidence>
<dbReference type="AlphaFoldDB" id="A0A0C9TS30"/>
<dbReference type="Proteomes" id="UP000054279">
    <property type="component" value="Unassembled WGS sequence"/>
</dbReference>
<dbReference type="SUPFAM" id="SSF53167">
    <property type="entry name" value="Purine and uridine phosphorylases"/>
    <property type="match status" value="1"/>
</dbReference>
<protein>
    <recommendedName>
        <fullName evidence="2">Nucleoside phosphorylase domain-containing protein</fullName>
    </recommendedName>
</protein>
<feature type="region of interest" description="Disordered" evidence="1">
    <location>
        <begin position="239"/>
        <end position="287"/>
    </location>
</feature>
<sequence length="350" mass="38079">MKDTLTDANFPRTADGRVYHLGIRAGEVANRIITVGPPARARSIASLLSPEPAPFVLESDRGFLTITGLFNGVPVSICAIGMGASNADFFVREVRECITRDMVVVRLGSCGGLLSTLPVGSIVVPKASVAVSRNYDFDFTNSDTQSEEPYHISKPVSADLELHDSIVRSLQGFIPEGLNILVKGDIVNASADSFYSSQGRQTSFPDNNEHLIDRMLQRVDSLGSLEMETFHILHLAKSWSDSSSGSRPGIPAIEEPAPSDPPVPHLPSSTHVSNEPERLPTPEQKYAKHSRIRAVSVQMVFAARLSRDFITPEVVRETEVWSGKAVLTALSEFPIPEEKLHPSKGSVWAV</sequence>
<dbReference type="InterPro" id="IPR000845">
    <property type="entry name" value="Nucleoside_phosphorylase_d"/>
</dbReference>
<name>A0A0C9TS30_SPHS4</name>
<evidence type="ECO:0000256" key="1">
    <source>
        <dbReference type="SAM" id="MobiDB-lite"/>
    </source>
</evidence>
<feature type="domain" description="Nucleoside phosphorylase" evidence="2">
    <location>
        <begin position="32"/>
        <end position="237"/>
    </location>
</feature>
<proteinExistence type="predicted"/>
<dbReference type="CDD" id="cd17769">
    <property type="entry name" value="NP_TgUP-like"/>
    <property type="match status" value="1"/>
</dbReference>
<gene>
    <name evidence="3" type="ORF">M422DRAFT_52594</name>
</gene>
<evidence type="ECO:0000313" key="4">
    <source>
        <dbReference type="Proteomes" id="UP000054279"/>
    </source>
</evidence>
<dbReference type="Pfam" id="PF01048">
    <property type="entry name" value="PNP_UDP_1"/>
    <property type="match status" value="1"/>
</dbReference>
<keyword evidence="4" id="KW-1185">Reference proteome</keyword>
<dbReference type="GO" id="GO:0006218">
    <property type="term" value="P:uridine catabolic process"/>
    <property type="evidence" value="ECO:0007669"/>
    <property type="project" value="TreeGrafter"/>
</dbReference>
<organism evidence="3 4">
    <name type="scientific">Sphaerobolus stellatus (strain SS14)</name>
    <dbReference type="NCBI Taxonomy" id="990650"/>
    <lineage>
        <taxon>Eukaryota</taxon>
        <taxon>Fungi</taxon>
        <taxon>Dikarya</taxon>
        <taxon>Basidiomycota</taxon>
        <taxon>Agaricomycotina</taxon>
        <taxon>Agaricomycetes</taxon>
        <taxon>Phallomycetidae</taxon>
        <taxon>Geastrales</taxon>
        <taxon>Sphaerobolaceae</taxon>
        <taxon>Sphaerobolus</taxon>
    </lineage>
</organism>
<dbReference type="PANTHER" id="PTHR43691">
    <property type="entry name" value="URIDINE PHOSPHORYLASE"/>
    <property type="match status" value="1"/>
</dbReference>
<dbReference type="Gene3D" id="3.40.50.1580">
    <property type="entry name" value="Nucleoside phosphorylase domain"/>
    <property type="match status" value="1"/>
</dbReference>
<dbReference type="HOGENOM" id="CLU_040695_0_0_1"/>